<dbReference type="VEuPathDB" id="FungiDB:BO78DRAFT_421314"/>
<evidence type="ECO:0000313" key="2">
    <source>
        <dbReference type="EMBL" id="PYI03703.1"/>
    </source>
</evidence>
<gene>
    <name evidence="2" type="ORF">BO78DRAFT_421314</name>
</gene>
<name>A0A319FC10_ASPSB</name>
<dbReference type="EMBL" id="KZ826377">
    <property type="protein sequence ID" value="PYI03703.1"/>
    <property type="molecule type" value="Genomic_DNA"/>
</dbReference>
<proteinExistence type="predicted"/>
<dbReference type="AlphaFoldDB" id="A0A319FC10"/>
<dbReference type="STRING" id="1448318.A0A319FC10"/>
<feature type="compositionally biased region" description="Pro residues" evidence="1">
    <location>
        <begin position="10"/>
        <end position="20"/>
    </location>
</feature>
<feature type="region of interest" description="Disordered" evidence="1">
    <location>
        <begin position="1"/>
        <end position="42"/>
    </location>
</feature>
<sequence>MSDSTAVVPGPTPTGPPEPRQSPTKDQMHNGRRFISGPPPTQISDIHPKLRGIENFNSWQFAVLNKLKPLHCRQMLDSTMPRPDQKKDYYDRWEDWSYTLSAWLITQVEAEICEALRVTHDPTEYADETWDAIKNILFRPGFTDGRTAWLRLVTMHRKQFTGPLEYIQEFQRVFDVADALGYGYTPYSAALVLVHNLRGDLRTWCDRFERNMSNDGDDDDDNNEEFEKGYDKDKFHALCDSARLSIMRP</sequence>
<dbReference type="OrthoDB" id="4468586at2759"/>
<evidence type="ECO:0000313" key="3">
    <source>
        <dbReference type="Proteomes" id="UP000248423"/>
    </source>
</evidence>
<dbReference type="Proteomes" id="UP000248423">
    <property type="component" value="Unassembled WGS sequence"/>
</dbReference>
<protein>
    <submittedName>
        <fullName evidence="2">Uncharacterized protein</fullName>
    </submittedName>
</protein>
<accession>A0A319FC10</accession>
<evidence type="ECO:0000256" key="1">
    <source>
        <dbReference type="SAM" id="MobiDB-lite"/>
    </source>
</evidence>
<organism evidence="2 3">
    <name type="scientific">Aspergillus sclerotiicarbonarius (strain CBS 121057 / IBT 28362)</name>
    <dbReference type="NCBI Taxonomy" id="1448318"/>
    <lineage>
        <taxon>Eukaryota</taxon>
        <taxon>Fungi</taxon>
        <taxon>Dikarya</taxon>
        <taxon>Ascomycota</taxon>
        <taxon>Pezizomycotina</taxon>
        <taxon>Eurotiomycetes</taxon>
        <taxon>Eurotiomycetidae</taxon>
        <taxon>Eurotiales</taxon>
        <taxon>Aspergillaceae</taxon>
        <taxon>Aspergillus</taxon>
        <taxon>Aspergillus subgen. Circumdati</taxon>
    </lineage>
</organism>
<keyword evidence="3" id="KW-1185">Reference proteome</keyword>
<reference evidence="2 3" key="1">
    <citation type="submission" date="2018-02" db="EMBL/GenBank/DDBJ databases">
        <title>The genomes of Aspergillus section Nigri reveals drivers in fungal speciation.</title>
        <authorList>
            <consortium name="DOE Joint Genome Institute"/>
            <person name="Vesth T.C."/>
            <person name="Nybo J."/>
            <person name="Theobald S."/>
            <person name="Brandl J."/>
            <person name="Frisvad J.C."/>
            <person name="Nielsen K.F."/>
            <person name="Lyhne E.K."/>
            <person name="Kogle M.E."/>
            <person name="Kuo A."/>
            <person name="Riley R."/>
            <person name="Clum A."/>
            <person name="Nolan M."/>
            <person name="Lipzen A."/>
            <person name="Salamov A."/>
            <person name="Henrissat B."/>
            <person name="Wiebenga A."/>
            <person name="De vries R.P."/>
            <person name="Grigoriev I.V."/>
            <person name="Mortensen U.H."/>
            <person name="Andersen M.R."/>
            <person name="Baker S.E."/>
        </authorList>
    </citation>
    <scope>NUCLEOTIDE SEQUENCE [LARGE SCALE GENOMIC DNA]</scope>
    <source>
        <strain evidence="2 3">CBS 121057</strain>
    </source>
</reference>